<dbReference type="Proteomes" id="UP000270678">
    <property type="component" value="Chromosome"/>
</dbReference>
<dbReference type="SUPFAM" id="SSF69318">
    <property type="entry name" value="Integrin alpha N-terminal domain"/>
    <property type="match status" value="1"/>
</dbReference>
<dbReference type="KEGG" id="plut:EI981_22265"/>
<proteinExistence type="predicted"/>
<reference evidence="2" key="1">
    <citation type="submission" date="2018-12" db="EMBL/GenBank/DDBJ databases">
        <title>Complete genome sequence of Paenibacillus sp. MBLB1234.</title>
        <authorList>
            <person name="Nam Y.-D."/>
            <person name="Kang J."/>
            <person name="Chung W.-H."/>
            <person name="Park Y.S."/>
        </authorList>
    </citation>
    <scope>NUCLEOTIDE SEQUENCE [LARGE SCALE GENOMIC DNA]</scope>
    <source>
        <strain evidence="2">MBLB1234</strain>
    </source>
</reference>
<protein>
    <submittedName>
        <fullName evidence="1">VCBS repeat-containing protein</fullName>
    </submittedName>
</protein>
<dbReference type="AlphaFoldDB" id="A0A3Q9IBI0"/>
<sequence length="448" mass="50414">MRINRMILVFIMSGIVLLLGGCGLGSTPFQLLQPPAQSQQQSNIRQEVLQQLPPHSKLVIPDNGPYGATAIFIKDILGDGHRQVIAFYANESDEFEHGYIVLRENKGKWERMDQVTVPSRGIDFFQLADLDGDGRSEIITGWKGGVRGRNELQIHSVNEQDKLELDGDMLYTQMLVTDLEGNNRPELFNLSWDSEKMVAEAALYDFQDGQLVKQTALDLDGAINGYAQVVTGKVNGERQGIVIVADIGAHSSYTSMLIKEQGQLKDVLNADPLNPEFFNAQTTLSEDVNGDGILEIDRMKEPPGTEDIPYADMPFIHEWIQWTPQGKLQPVMDSFYDFENNYRFELPVRWTDQVTLQYIGDNNEGISFRPLRNPEISLLEIKMVPMSGKSQEIEKWKNAGYQFVSLREGKDKWIAGIFPESLDGYPNAIQSLAISVKELVSGFTDTKF</sequence>
<keyword evidence="2" id="KW-1185">Reference proteome</keyword>
<dbReference type="InterPro" id="IPR028994">
    <property type="entry name" value="Integrin_alpha_N"/>
</dbReference>
<organism evidence="1 2">
    <name type="scientific">Paenibacillus lutimineralis</name>
    <dbReference type="NCBI Taxonomy" id="2707005"/>
    <lineage>
        <taxon>Bacteria</taxon>
        <taxon>Bacillati</taxon>
        <taxon>Bacillota</taxon>
        <taxon>Bacilli</taxon>
        <taxon>Bacillales</taxon>
        <taxon>Paenibacillaceae</taxon>
        <taxon>Paenibacillus</taxon>
    </lineage>
</organism>
<name>A0A3Q9IBI0_9BACL</name>
<gene>
    <name evidence="1" type="ORF">EI981_22265</name>
</gene>
<dbReference type="OrthoDB" id="1743319at2"/>
<accession>A0A3Q9IBI0</accession>
<evidence type="ECO:0000313" key="1">
    <source>
        <dbReference type="EMBL" id="AZS16915.1"/>
    </source>
</evidence>
<dbReference type="EMBL" id="CP034346">
    <property type="protein sequence ID" value="AZS16915.1"/>
    <property type="molecule type" value="Genomic_DNA"/>
</dbReference>
<dbReference type="PROSITE" id="PS51257">
    <property type="entry name" value="PROKAR_LIPOPROTEIN"/>
    <property type="match status" value="1"/>
</dbReference>
<evidence type="ECO:0000313" key="2">
    <source>
        <dbReference type="Proteomes" id="UP000270678"/>
    </source>
</evidence>